<dbReference type="Gene3D" id="3.10.180.10">
    <property type="entry name" value="2,3-Dihydroxybiphenyl 1,2-Dioxygenase, domain 1"/>
    <property type="match status" value="1"/>
</dbReference>
<dbReference type="EMBL" id="CP000527">
    <property type="protein sequence ID" value="ABM29608.1"/>
    <property type="molecule type" value="Genomic_DNA"/>
</dbReference>
<organism evidence="1 2">
    <name type="scientific">Nitratidesulfovibrio vulgaris (strain DP4)</name>
    <name type="common">Desulfovibrio vulgaris</name>
    <dbReference type="NCBI Taxonomy" id="391774"/>
    <lineage>
        <taxon>Bacteria</taxon>
        <taxon>Pseudomonadati</taxon>
        <taxon>Thermodesulfobacteriota</taxon>
        <taxon>Desulfovibrionia</taxon>
        <taxon>Desulfovibrionales</taxon>
        <taxon>Desulfovibrionaceae</taxon>
        <taxon>Nitratidesulfovibrio</taxon>
    </lineage>
</organism>
<dbReference type="Pfam" id="PF13669">
    <property type="entry name" value="Glyoxalase_4"/>
    <property type="match status" value="1"/>
</dbReference>
<dbReference type="InterPro" id="IPR029068">
    <property type="entry name" value="Glyas_Bleomycin-R_OHBP_Dase"/>
</dbReference>
<sequence length="131" mass="15126">MKIHHIGYLVHSIEKAQIQFEELGFTNTTNQIHDKFRGINILFMTKDGYTIELISPAIENSVVSNLIKQYKNSPYHICYQSFNIAEDMQALKKNKYIKITEFEPAIALENKKVVFFVHPHLGMIEVIDANA</sequence>
<evidence type="ECO:0000313" key="1">
    <source>
        <dbReference type="EMBL" id="ABM29608.1"/>
    </source>
</evidence>
<keyword evidence="1" id="KW-0413">Isomerase</keyword>
<dbReference type="AlphaFoldDB" id="A0A0H3AAH2"/>
<proteinExistence type="predicted"/>
<dbReference type="RefSeq" id="WP_011792956.1">
    <property type="nucleotide sequence ID" value="NC_008751.1"/>
</dbReference>
<protein>
    <submittedName>
        <fullName evidence="1">Methylmalonyl-CoA epimerase</fullName>
        <ecNumber evidence="1">5.1.99.1</ecNumber>
    </submittedName>
</protein>
<dbReference type="Proteomes" id="UP000009173">
    <property type="component" value="Chromosome"/>
</dbReference>
<evidence type="ECO:0000313" key="2">
    <source>
        <dbReference type="Proteomes" id="UP000009173"/>
    </source>
</evidence>
<reference evidence="2" key="1">
    <citation type="journal article" date="2009" name="Environ. Microbiol.">
        <title>Contribution of mobile genetic elements to Desulfovibrio vulgaris genome plasticity.</title>
        <authorList>
            <person name="Walker C.B."/>
            <person name="Stolyar S."/>
            <person name="Chivian D."/>
            <person name="Pinel N."/>
            <person name="Gabster J.A."/>
            <person name="Dehal P.S."/>
            <person name="He Z."/>
            <person name="Yang Z.K."/>
            <person name="Yen H.C."/>
            <person name="Zhou J."/>
            <person name="Wall J.D."/>
            <person name="Hazen T.C."/>
            <person name="Arkin A.P."/>
            <person name="Stahl D.A."/>
        </authorList>
    </citation>
    <scope>NUCLEOTIDE SEQUENCE [LARGE SCALE GENOMIC DNA]</scope>
    <source>
        <strain evidence="2">DP4</strain>
    </source>
</reference>
<dbReference type="GO" id="GO:0004493">
    <property type="term" value="F:methylmalonyl-CoA epimerase activity"/>
    <property type="evidence" value="ECO:0007669"/>
    <property type="project" value="UniProtKB-EC"/>
</dbReference>
<dbReference type="HOGENOM" id="CLU_046006_5_4_7"/>
<gene>
    <name evidence="1" type="ordered locus">Dvul_2593</name>
</gene>
<dbReference type="SUPFAM" id="SSF54593">
    <property type="entry name" value="Glyoxalase/Bleomycin resistance protein/Dihydroxybiphenyl dioxygenase"/>
    <property type="match status" value="1"/>
</dbReference>
<dbReference type="EC" id="5.1.99.1" evidence="1"/>
<name>A0A0H3AAH2_NITV4</name>
<accession>A0A0H3AAH2</accession>
<dbReference type="KEGG" id="dvl:Dvul_2593"/>